<reference evidence="1" key="1">
    <citation type="journal article" date="2022" name="bioRxiv">
        <title>Sequencing and chromosome-scale assembly of the giantPleurodeles waltlgenome.</title>
        <authorList>
            <person name="Brown T."/>
            <person name="Elewa A."/>
            <person name="Iarovenko S."/>
            <person name="Subramanian E."/>
            <person name="Araus A.J."/>
            <person name="Petzold A."/>
            <person name="Susuki M."/>
            <person name="Suzuki K.-i.T."/>
            <person name="Hayashi T."/>
            <person name="Toyoda A."/>
            <person name="Oliveira C."/>
            <person name="Osipova E."/>
            <person name="Leigh N.D."/>
            <person name="Simon A."/>
            <person name="Yun M.H."/>
        </authorList>
    </citation>
    <scope>NUCLEOTIDE SEQUENCE</scope>
    <source>
        <strain evidence="1">20211129_DDA</strain>
        <tissue evidence="1">Liver</tissue>
    </source>
</reference>
<dbReference type="AlphaFoldDB" id="A0AAV7R290"/>
<organism evidence="1 2">
    <name type="scientific">Pleurodeles waltl</name>
    <name type="common">Iberian ribbed newt</name>
    <dbReference type="NCBI Taxonomy" id="8319"/>
    <lineage>
        <taxon>Eukaryota</taxon>
        <taxon>Metazoa</taxon>
        <taxon>Chordata</taxon>
        <taxon>Craniata</taxon>
        <taxon>Vertebrata</taxon>
        <taxon>Euteleostomi</taxon>
        <taxon>Amphibia</taxon>
        <taxon>Batrachia</taxon>
        <taxon>Caudata</taxon>
        <taxon>Salamandroidea</taxon>
        <taxon>Salamandridae</taxon>
        <taxon>Pleurodelinae</taxon>
        <taxon>Pleurodeles</taxon>
    </lineage>
</organism>
<evidence type="ECO:0000313" key="2">
    <source>
        <dbReference type="Proteomes" id="UP001066276"/>
    </source>
</evidence>
<gene>
    <name evidence="1" type="ORF">NDU88_011037</name>
</gene>
<dbReference type="Proteomes" id="UP001066276">
    <property type="component" value="Chromosome 6"/>
</dbReference>
<name>A0AAV7R290_PLEWA</name>
<dbReference type="EMBL" id="JANPWB010000010">
    <property type="protein sequence ID" value="KAJ1144740.1"/>
    <property type="molecule type" value="Genomic_DNA"/>
</dbReference>
<evidence type="ECO:0000313" key="1">
    <source>
        <dbReference type="EMBL" id="KAJ1144740.1"/>
    </source>
</evidence>
<sequence>MHSPAGGSKGKIQACQAVRIGMRQERVQRECGVGWGAGGAASLVVSQMELQDTPQGVAHGQVALRITVSTRNVVFAGCHAATLPSVGYRCLAEGLRNHLEGQGCTSWLPVVTRPPVTLGADRGAAGWTGLIW</sequence>
<proteinExistence type="predicted"/>
<comment type="caution">
    <text evidence="1">The sequence shown here is derived from an EMBL/GenBank/DDBJ whole genome shotgun (WGS) entry which is preliminary data.</text>
</comment>
<keyword evidence="2" id="KW-1185">Reference proteome</keyword>
<protein>
    <submittedName>
        <fullName evidence="1">Uncharacterized protein</fullName>
    </submittedName>
</protein>
<accession>A0AAV7R290</accession>